<dbReference type="EMBL" id="KN836408">
    <property type="protein sequence ID" value="KIK32098.1"/>
    <property type="molecule type" value="Genomic_DNA"/>
</dbReference>
<accession>A0A0D0AJI5</accession>
<name>A0A0D0AJI5_9AGAM</name>
<organism evidence="2 3">
    <name type="scientific">Suillus luteus UH-Slu-Lm8-n1</name>
    <dbReference type="NCBI Taxonomy" id="930992"/>
    <lineage>
        <taxon>Eukaryota</taxon>
        <taxon>Fungi</taxon>
        <taxon>Dikarya</taxon>
        <taxon>Basidiomycota</taxon>
        <taxon>Agaricomycotina</taxon>
        <taxon>Agaricomycetes</taxon>
        <taxon>Agaricomycetidae</taxon>
        <taxon>Boletales</taxon>
        <taxon>Suillineae</taxon>
        <taxon>Suillaceae</taxon>
        <taxon>Suillus</taxon>
    </lineage>
</organism>
<reference evidence="3" key="2">
    <citation type="submission" date="2015-01" db="EMBL/GenBank/DDBJ databases">
        <title>Evolutionary Origins and Diversification of the Mycorrhizal Mutualists.</title>
        <authorList>
            <consortium name="DOE Joint Genome Institute"/>
            <consortium name="Mycorrhizal Genomics Consortium"/>
            <person name="Kohler A."/>
            <person name="Kuo A."/>
            <person name="Nagy L.G."/>
            <person name="Floudas D."/>
            <person name="Copeland A."/>
            <person name="Barry K.W."/>
            <person name="Cichocki N."/>
            <person name="Veneault-Fourrey C."/>
            <person name="LaButti K."/>
            <person name="Lindquist E.A."/>
            <person name="Lipzen A."/>
            <person name="Lundell T."/>
            <person name="Morin E."/>
            <person name="Murat C."/>
            <person name="Riley R."/>
            <person name="Ohm R."/>
            <person name="Sun H."/>
            <person name="Tunlid A."/>
            <person name="Henrissat B."/>
            <person name="Grigoriev I.V."/>
            <person name="Hibbett D.S."/>
            <person name="Martin F."/>
        </authorList>
    </citation>
    <scope>NUCLEOTIDE SEQUENCE [LARGE SCALE GENOMIC DNA]</scope>
    <source>
        <strain evidence="3">UH-Slu-Lm8-n1</strain>
    </source>
</reference>
<reference evidence="2 3" key="1">
    <citation type="submission" date="2014-04" db="EMBL/GenBank/DDBJ databases">
        <authorList>
            <consortium name="DOE Joint Genome Institute"/>
            <person name="Kuo A."/>
            <person name="Ruytinx J."/>
            <person name="Rineau F."/>
            <person name="Colpaert J."/>
            <person name="Kohler A."/>
            <person name="Nagy L.G."/>
            <person name="Floudas D."/>
            <person name="Copeland A."/>
            <person name="Barry K.W."/>
            <person name="Cichocki N."/>
            <person name="Veneault-Fourrey C."/>
            <person name="LaButti K."/>
            <person name="Lindquist E.A."/>
            <person name="Lipzen A."/>
            <person name="Lundell T."/>
            <person name="Morin E."/>
            <person name="Murat C."/>
            <person name="Sun H."/>
            <person name="Tunlid A."/>
            <person name="Henrissat B."/>
            <person name="Grigoriev I.V."/>
            <person name="Hibbett D.S."/>
            <person name="Martin F."/>
            <person name="Nordberg H.P."/>
            <person name="Cantor M.N."/>
            <person name="Hua S.X."/>
        </authorList>
    </citation>
    <scope>NUCLEOTIDE SEQUENCE [LARGE SCALE GENOMIC DNA]</scope>
    <source>
        <strain evidence="2 3">UH-Slu-Lm8-n1</strain>
    </source>
</reference>
<dbReference type="AlphaFoldDB" id="A0A0D0AJI5"/>
<dbReference type="HOGENOM" id="CLU_1518827_0_0_1"/>
<feature type="compositionally biased region" description="Basic and acidic residues" evidence="1">
    <location>
        <begin position="128"/>
        <end position="148"/>
    </location>
</feature>
<protein>
    <submittedName>
        <fullName evidence="2">Uncharacterized protein</fullName>
    </submittedName>
</protein>
<feature type="region of interest" description="Disordered" evidence="1">
    <location>
        <begin position="1"/>
        <end position="177"/>
    </location>
</feature>
<feature type="compositionally biased region" description="Polar residues" evidence="1">
    <location>
        <begin position="53"/>
        <end position="62"/>
    </location>
</feature>
<dbReference type="Proteomes" id="UP000054485">
    <property type="component" value="Unassembled WGS sequence"/>
</dbReference>
<evidence type="ECO:0000256" key="1">
    <source>
        <dbReference type="SAM" id="MobiDB-lite"/>
    </source>
</evidence>
<proteinExistence type="predicted"/>
<dbReference type="OrthoDB" id="2692244at2759"/>
<gene>
    <name evidence="2" type="ORF">CY34DRAFT_19293</name>
</gene>
<sequence length="177" mass="19355">MPSNIKGLNRPAKHPKSTSWAGEDVSDVQKKTWCMKQTAVHEKRKPARPNKPSAAQVQSNASDRLATAEDPSASRAPPTPVDKPRRVGPASRTTGTTPRGASRVKEVQLQGKKCGREDAEQGSPPKCARAEVKSKKRSAEDHIQELPAKRTRSKTAKVARKRSKKPNSRYAGNFVKS</sequence>
<feature type="compositionally biased region" description="Basic residues" evidence="1">
    <location>
        <begin position="149"/>
        <end position="167"/>
    </location>
</feature>
<evidence type="ECO:0000313" key="3">
    <source>
        <dbReference type="Proteomes" id="UP000054485"/>
    </source>
</evidence>
<keyword evidence="3" id="KW-1185">Reference proteome</keyword>
<dbReference type="InParanoid" id="A0A0D0AJI5"/>
<evidence type="ECO:0000313" key="2">
    <source>
        <dbReference type="EMBL" id="KIK32098.1"/>
    </source>
</evidence>